<comment type="caution">
    <text evidence="1">The sequence shown here is derived from an EMBL/GenBank/DDBJ whole genome shotgun (WGS) entry which is preliminary data.</text>
</comment>
<name>A0ACB6ZLW1_THEGA</name>
<protein>
    <submittedName>
        <fullName evidence="1">Uncharacterized protein</fullName>
    </submittedName>
</protein>
<sequence length="556" mass="62590">MNRPTSDHLFTTKNLISTFFRESECELSRLAQGLSTDSETCGVSNVAETDWFINQTSELLSSLRTLRNSLVPVNRIPPEIITSIISYRVAPIPDIVQYQVLSTPTSVCRYWRNAICSFPSFWTTMSDVYHPQLRRIILERSKAALLHVFRLRPSDDFMEGIGAHTTRIKTLQCKVTFGGGLDEPFDREGNPNQMISDFKTSSDALEMLCLSRNGISDISETVRFGIVPNNPKALRTLQLRYMPLTIQFTQLTTLTNFSYFNPHVRSELLLDFLKANTLLEDVTIHCMNISDSPNHVVVPLDHLRQLSLNMGQTVQNLLQCLRLPSASRIDLFLNRLADGKLLWELLPTSLHALPGIANTTLLHCKFTTEFHLIVIGSNPAGGMITVRGHPTQLFAGKPVNLGPLNLGTVREFVLSSRTKPFASTWSRLRQAVQEMSGVETLVVGGRVTLRDLPEVLMNEELLPNLSAITLITPSLDEIASFVSSVLVRNGNRTLDAKRIEFLEILCSRYEEDFLTEAVKRPLEGYVGLVEVRVVQDADDVWVKSIKRTIDRDGFFR</sequence>
<keyword evidence="2" id="KW-1185">Reference proteome</keyword>
<dbReference type="Proteomes" id="UP000886501">
    <property type="component" value="Unassembled WGS sequence"/>
</dbReference>
<gene>
    <name evidence="1" type="ORF">BDM02DRAFT_3220430</name>
</gene>
<evidence type="ECO:0000313" key="1">
    <source>
        <dbReference type="EMBL" id="KAF9650612.1"/>
    </source>
</evidence>
<evidence type="ECO:0000313" key="2">
    <source>
        <dbReference type="Proteomes" id="UP000886501"/>
    </source>
</evidence>
<dbReference type="EMBL" id="MU117983">
    <property type="protein sequence ID" value="KAF9650612.1"/>
    <property type="molecule type" value="Genomic_DNA"/>
</dbReference>
<reference evidence="1" key="1">
    <citation type="submission" date="2019-10" db="EMBL/GenBank/DDBJ databases">
        <authorList>
            <consortium name="DOE Joint Genome Institute"/>
            <person name="Kuo A."/>
            <person name="Miyauchi S."/>
            <person name="Kiss E."/>
            <person name="Drula E."/>
            <person name="Kohler A."/>
            <person name="Sanchez-Garcia M."/>
            <person name="Andreopoulos B."/>
            <person name="Barry K.W."/>
            <person name="Bonito G."/>
            <person name="Buee M."/>
            <person name="Carver A."/>
            <person name="Chen C."/>
            <person name="Cichocki N."/>
            <person name="Clum A."/>
            <person name="Culley D."/>
            <person name="Crous P.W."/>
            <person name="Fauchery L."/>
            <person name="Girlanda M."/>
            <person name="Hayes R."/>
            <person name="Keri Z."/>
            <person name="Labutti K."/>
            <person name="Lipzen A."/>
            <person name="Lombard V."/>
            <person name="Magnuson J."/>
            <person name="Maillard F."/>
            <person name="Morin E."/>
            <person name="Murat C."/>
            <person name="Nolan M."/>
            <person name="Ohm R."/>
            <person name="Pangilinan J."/>
            <person name="Pereira M."/>
            <person name="Perotto S."/>
            <person name="Peter M."/>
            <person name="Riley R."/>
            <person name="Sitrit Y."/>
            <person name="Stielow B."/>
            <person name="Szollosi G."/>
            <person name="Zifcakova L."/>
            <person name="Stursova M."/>
            <person name="Spatafora J.W."/>
            <person name="Tedersoo L."/>
            <person name="Vaario L.-M."/>
            <person name="Yamada A."/>
            <person name="Yan M."/>
            <person name="Wang P."/>
            <person name="Xu J."/>
            <person name="Bruns T."/>
            <person name="Baldrian P."/>
            <person name="Vilgalys R."/>
            <person name="Henrissat B."/>
            <person name="Grigoriev I.V."/>
            <person name="Hibbett D."/>
            <person name="Nagy L.G."/>
            <person name="Martin F.M."/>
        </authorList>
    </citation>
    <scope>NUCLEOTIDE SEQUENCE</scope>
    <source>
        <strain evidence="1">P2</strain>
    </source>
</reference>
<accession>A0ACB6ZLW1</accession>
<organism evidence="1 2">
    <name type="scientific">Thelephora ganbajun</name>
    <name type="common">Ganba fungus</name>
    <dbReference type="NCBI Taxonomy" id="370292"/>
    <lineage>
        <taxon>Eukaryota</taxon>
        <taxon>Fungi</taxon>
        <taxon>Dikarya</taxon>
        <taxon>Basidiomycota</taxon>
        <taxon>Agaricomycotina</taxon>
        <taxon>Agaricomycetes</taxon>
        <taxon>Thelephorales</taxon>
        <taxon>Thelephoraceae</taxon>
        <taxon>Thelephora</taxon>
    </lineage>
</organism>
<reference evidence="1" key="2">
    <citation type="journal article" date="2020" name="Nat. Commun.">
        <title>Large-scale genome sequencing of mycorrhizal fungi provides insights into the early evolution of symbiotic traits.</title>
        <authorList>
            <person name="Miyauchi S."/>
            <person name="Kiss E."/>
            <person name="Kuo A."/>
            <person name="Drula E."/>
            <person name="Kohler A."/>
            <person name="Sanchez-Garcia M."/>
            <person name="Morin E."/>
            <person name="Andreopoulos B."/>
            <person name="Barry K.W."/>
            <person name="Bonito G."/>
            <person name="Buee M."/>
            <person name="Carver A."/>
            <person name="Chen C."/>
            <person name="Cichocki N."/>
            <person name="Clum A."/>
            <person name="Culley D."/>
            <person name="Crous P.W."/>
            <person name="Fauchery L."/>
            <person name="Girlanda M."/>
            <person name="Hayes R.D."/>
            <person name="Keri Z."/>
            <person name="LaButti K."/>
            <person name="Lipzen A."/>
            <person name="Lombard V."/>
            <person name="Magnuson J."/>
            <person name="Maillard F."/>
            <person name="Murat C."/>
            <person name="Nolan M."/>
            <person name="Ohm R.A."/>
            <person name="Pangilinan J."/>
            <person name="Pereira M.F."/>
            <person name="Perotto S."/>
            <person name="Peter M."/>
            <person name="Pfister S."/>
            <person name="Riley R."/>
            <person name="Sitrit Y."/>
            <person name="Stielow J.B."/>
            <person name="Szollosi G."/>
            <person name="Zifcakova L."/>
            <person name="Stursova M."/>
            <person name="Spatafora J.W."/>
            <person name="Tedersoo L."/>
            <person name="Vaario L.M."/>
            <person name="Yamada A."/>
            <person name="Yan M."/>
            <person name="Wang P."/>
            <person name="Xu J."/>
            <person name="Bruns T."/>
            <person name="Baldrian P."/>
            <person name="Vilgalys R."/>
            <person name="Dunand C."/>
            <person name="Henrissat B."/>
            <person name="Grigoriev I.V."/>
            <person name="Hibbett D."/>
            <person name="Nagy L.G."/>
            <person name="Martin F.M."/>
        </authorList>
    </citation>
    <scope>NUCLEOTIDE SEQUENCE</scope>
    <source>
        <strain evidence="1">P2</strain>
    </source>
</reference>
<proteinExistence type="predicted"/>